<sequence>MRKSLFVITILSTLCFFQCTPDQPATSVINKEQAARTLLDNEVNQLVGKWRIQESIVEPRQFNPYQVELAIVKDTVLRDLATLTIRPAATTNRLTQGWPSSHYTGLDGTLDYGSKSYPIYINLVIPDEVTSTGRGIVKLFNFLPGTFEPEAEAILFKKLGFFHTDFTLTTPSDSSVMHWRDTGQVSSIGLTQVKLIKQP</sequence>
<accession>A0A286G8S8</accession>
<organism evidence="1 2">
    <name type="scientific">Spirosoma fluviale</name>
    <dbReference type="NCBI Taxonomy" id="1597977"/>
    <lineage>
        <taxon>Bacteria</taxon>
        <taxon>Pseudomonadati</taxon>
        <taxon>Bacteroidota</taxon>
        <taxon>Cytophagia</taxon>
        <taxon>Cytophagales</taxon>
        <taxon>Cytophagaceae</taxon>
        <taxon>Spirosoma</taxon>
    </lineage>
</organism>
<keyword evidence="2" id="KW-1185">Reference proteome</keyword>
<evidence type="ECO:0000313" key="2">
    <source>
        <dbReference type="Proteomes" id="UP000219452"/>
    </source>
</evidence>
<dbReference type="OrthoDB" id="878045at2"/>
<gene>
    <name evidence="1" type="ORF">SAMN06269250_3699</name>
</gene>
<evidence type="ECO:0000313" key="1">
    <source>
        <dbReference type="EMBL" id="SOD91905.1"/>
    </source>
</evidence>
<dbReference type="Proteomes" id="UP000219452">
    <property type="component" value="Unassembled WGS sequence"/>
</dbReference>
<dbReference type="RefSeq" id="WP_144035938.1">
    <property type="nucleotide sequence ID" value="NZ_OCNH01000003.1"/>
</dbReference>
<protein>
    <submittedName>
        <fullName evidence="1">Uncharacterized protein</fullName>
    </submittedName>
</protein>
<dbReference type="EMBL" id="OCNH01000003">
    <property type="protein sequence ID" value="SOD91905.1"/>
    <property type="molecule type" value="Genomic_DNA"/>
</dbReference>
<reference evidence="2" key="1">
    <citation type="submission" date="2017-09" db="EMBL/GenBank/DDBJ databases">
        <authorList>
            <person name="Varghese N."/>
            <person name="Submissions S."/>
        </authorList>
    </citation>
    <scope>NUCLEOTIDE SEQUENCE [LARGE SCALE GENOMIC DNA]</scope>
    <source>
        <strain evidence="2">DSM 29961</strain>
    </source>
</reference>
<name>A0A286G8S8_9BACT</name>
<proteinExistence type="predicted"/>
<dbReference type="AlphaFoldDB" id="A0A286G8S8"/>